<dbReference type="SMART" id="SM01061">
    <property type="entry name" value="CAT_RBD"/>
    <property type="match status" value="1"/>
</dbReference>
<dbReference type="PANTHER" id="PTHR30185:SF16">
    <property type="entry name" value="PROTEIN GLCT"/>
    <property type="match status" value="1"/>
</dbReference>
<dbReference type="Pfam" id="PF00874">
    <property type="entry name" value="PRD"/>
    <property type="match status" value="2"/>
</dbReference>
<proteinExistence type="predicted"/>
<dbReference type="SUPFAM" id="SSF50151">
    <property type="entry name" value="SacY-like RNA-binding domain"/>
    <property type="match status" value="1"/>
</dbReference>
<dbReference type="GO" id="GO:0003723">
    <property type="term" value="F:RNA binding"/>
    <property type="evidence" value="ECO:0007669"/>
    <property type="project" value="InterPro"/>
</dbReference>
<evidence type="ECO:0000313" key="4">
    <source>
        <dbReference type="Proteomes" id="UP000322976"/>
    </source>
</evidence>
<dbReference type="RefSeq" id="WP_149544507.1">
    <property type="nucleotide sequence ID" value="NZ_VTPS01000003.1"/>
</dbReference>
<keyword evidence="1" id="KW-0677">Repeat</keyword>
<dbReference type="AlphaFoldDB" id="A0A5D8QE22"/>
<dbReference type="PROSITE" id="PS51372">
    <property type="entry name" value="PRD_2"/>
    <property type="match status" value="2"/>
</dbReference>
<accession>A0A5D8QE22</accession>
<dbReference type="PANTHER" id="PTHR30185">
    <property type="entry name" value="CRYPTIC BETA-GLUCOSIDE BGL OPERON ANTITERMINATOR"/>
    <property type="match status" value="1"/>
</dbReference>
<dbReference type="Gene3D" id="1.20.890.100">
    <property type="match status" value="1"/>
</dbReference>
<reference evidence="3 4" key="1">
    <citation type="submission" date="2019-08" db="EMBL/GenBank/DDBJ databases">
        <title>Calorimonas adulescens gen. nov., sp. nov., an anaerobic thermophilic bacterium from Sakhalin hot spring.</title>
        <authorList>
            <person name="Khomyakova M.A."/>
            <person name="Merkel A.Y."/>
            <person name="Novikov A."/>
            <person name="Bonch-Osmolovskaya E.A."/>
            <person name="Slobodkin A.I."/>
        </authorList>
    </citation>
    <scope>NUCLEOTIDE SEQUENCE [LARGE SCALE GENOMIC DNA]</scope>
    <source>
        <strain evidence="3 4">A05MB</strain>
    </source>
</reference>
<feature type="domain" description="PRD" evidence="2">
    <location>
        <begin position="60"/>
        <end position="164"/>
    </location>
</feature>
<organism evidence="3 4">
    <name type="scientific">Calorimonas adulescens</name>
    <dbReference type="NCBI Taxonomy" id="2606906"/>
    <lineage>
        <taxon>Bacteria</taxon>
        <taxon>Bacillati</taxon>
        <taxon>Bacillota</taxon>
        <taxon>Clostridia</taxon>
        <taxon>Thermoanaerobacterales</taxon>
        <taxon>Thermoanaerobacteraceae</taxon>
        <taxon>Calorimonas</taxon>
    </lineage>
</organism>
<gene>
    <name evidence="3" type="ORF">FWJ32_03080</name>
</gene>
<dbReference type="Proteomes" id="UP000322976">
    <property type="component" value="Unassembled WGS sequence"/>
</dbReference>
<dbReference type="InterPro" id="IPR036634">
    <property type="entry name" value="PRD_sf"/>
</dbReference>
<keyword evidence="4" id="KW-1185">Reference proteome</keyword>
<dbReference type="Pfam" id="PF03123">
    <property type="entry name" value="CAT_RBD"/>
    <property type="match status" value="1"/>
</dbReference>
<dbReference type="GO" id="GO:0006355">
    <property type="term" value="P:regulation of DNA-templated transcription"/>
    <property type="evidence" value="ECO:0007669"/>
    <property type="project" value="InterPro"/>
</dbReference>
<dbReference type="EMBL" id="VTPS01000003">
    <property type="protein sequence ID" value="TZE82950.1"/>
    <property type="molecule type" value="Genomic_DNA"/>
</dbReference>
<feature type="domain" description="PRD" evidence="2">
    <location>
        <begin position="165"/>
        <end position="272"/>
    </location>
</feature>
<sequence length="272" mass="30897">MYHVKKVLNNNVVLTEKEGKEIILIGRGLGFMETIDESCIEKRFVLEYNTREKFKGLLESVDEQVIGLAEEIITMIEQETGKKLSEHIHISLADHIGFAIDRIKLGIEIKNPFNAELKVLYPEEYALAEKAVLMVGAKLGVMMPADETGIIAMHIHAGMENNSLSKTVKYTSIINELVETIEREMGVSIDRSGMDYARLITHLRFALDRVDKDKPIDNPLINTIKRKYKRSYRVANKLKNIIEGYLDRDVPEGEVGYLAIHIERALEASKEV</sequence>
<dbReference type="InterPro" id="IPR050661">
    <property type="entry name" value="BglG_antiterminators"/>
</dbReference>
<dbReference type="InterPro" id="IPR036650">
    <property type="entry name" value="CAT_RNA-bd_dom_sf"/>
</dbReference>
<protein>
    <submittedName>
        <fullName evidence="3">PRD domain-containing protein</fullName>
    </submittedName>
</protein>
<dbReference type="Gene3D" id="1.20.58.1950">
    <property type="match status" value="1"/>
</dbReference>
<dbReference type="SUPFAM" id="SSF63520">
    <property type="entry name" value="PTS-regulatory domain, PRD"/>
    <property type="match status" value="2"/>
</dbReference>
<dbReference type="Gene3D" id="2.30.24.10">
    <property type="entry name" value="CAT RNA-binding domain"/>
    <property type="match status" value="1"/>
</dbReference>
<comment type="caution">
    <text evidence="3">The sequence shown here is derived from an EMBL/GenBank/DDBJ whole genome shotgun (WGS) entry which is preliminary data.</text>
</comment>
<name>A0A5D8QE22_9THEO</name>
<evidence type="ECO:0000313" key="3">
    <source>
        <dbReference type="EMBL" id="TZE82950.1"/>
    </source>
</evidence>
<dbReference type="InterPro" id="IPR004341">
    <property type="entry name" value="CAT_RNA-bd_dom"/>
</dbReference>
<evidence type="ECO:0000259" key="2">
    <source>
        <dbReference type="PROSITE" id="PS51372"/>
    </source>
</evidence>
<dbReference type="InterPro" id="IPR011608">
    <property type="entry name" value="PRD"/>
</dbReference>
<evidence type="ECO:0000256" key="1">
    <source>
        <dbReference type="ARBA" id="ARBA00022737"/>
    </source>
</evidence>
<dbReference type="Gene3D" id="1.10.1790.10">
    <property type="entry name" value="PRD domain"/>
    <property type="match status" value="1"/>
</dbReference>